<gene>
    <name evidence="8" type="ORF">E9232_004022</name>
</gene>
<evidence type="ECO:0000256" key="4">
    <source>
        <dbReference type="ARBA" id="ARBA00023125"/>
    </source>
</evidence>
<accession>A0ABU1JT73</accession>
<keyword evidence="2" id="KW-0663">Pyridoxal phosphate</keyword>
<dbReference type="PANTHER" id="PTHR46577:SF1">
    <property type="entry name" value="HTH-TYPE TRANSCRIPTIONAL REGULATORY PROTEIN GABR"/>
    <property type="match status" value="1"/>
</dbReference>
<protein>
    <submittedName>
        <fullName evidence="8">DNA-binding transcriptional MocR family regulator</fullName>
    </submittedName>
</protein>
<dbReference type="SUPFAM" id="SSF53383">
    <property type="entry name" value="PLP-dependent transferases"/>
    <property type="match status" value="1"/>
</dbReference>
<dbReference type="InterPro" id="IPR015424">
    <property type="entry name" value="PyrdxlP-dep_Trfase"/>
</dbReference>
<dbReference type="InterPro" id="IPR004839">
    <property type="entry name" value="Aminotransferase_I/II_large"/>
</dbReference>
<dbReference type="InterPro" id="IPR036388">
    <property type="entry name" value="WH-like_DNA-bd_sf"/>
</dbReference>
<dbReference type="InterPro" id="IPR000524">
    <property type="entry name" value="Tscrpt_reg_HTH_GntR"/>
</dbReference>
<comment type="similarity">
    <text evidence="1">In the C-terminal section; belongs to the class-I pyridoxal-phosphate-dependent aminotransferase family.</text>
</comment>
<evidence type="ECO:0000256" key="1">
    <source>
        <dbReference type="ARBA" id="ARBA00005384"/>
    </source>
</evidence>
<dbReference type="GO" id="GO:0003677">
    <property type="term" value="F:DNA binding"/>
    <property type="evidence" value="ECO:0007669"/>
    <property type="project" value="UniProtKB-KW"/>
</dbReference>
<dbReference type="SMART" id="SM00345">
    <property type="entry name" value="HTH_GNTR"/>
    <property type="match status" value="1"/>
</dbReference>
<dbReference type="EMBL" id="JAVDPW010000007">
    <property type="protein sequence ID" value="MDR6291488.1"/>
    <property type="molecule type" value="Genomic_DNA"/>
</dbReference>
<name>A0ABU1JT73_9PROT</name>
<dbReference type="InterPro" id="IPR015421">
    <property type="entry name" value="PyrdxlP-dep_Trfase_major"/>
</dbReference>
<keyword evidence="4 8" id="KW-0238">DNA-binding</keyword>
<evidence type="ECO:0000313" key="8">
    <source>
        <dbReference type="EMBL" id="MDR6291488.1"/>
    </source>
</evidence>
<dbReference type="Gene3D" id="3.40.640.10">
    <property type="entry name" value="Type I PLP-dependent aspartate aminotransferase-like (Major domain)"/>
    <property type="match status" value="1"/>
</dbReference>
<dbReference type="Pfam" id="PF00155">
    <property type="entry name" value="Aminotran_1_2"/>
    <property type="match status" value="1"/>
</dbReference>
<feature type="compositionally biased region" description="Low complexity" evidence="6">
    <location>
        <begin position="83"/>
        <end position="93"/>
    </location>
</feature>
<proteinExistence type="inferred from homology"/>
<evidence type="ECO:0000256" key="6">
    <source>
        <dbReference type="SAM" id="MobiDB-lite"/>
    </source>
</evidence>
<dbReference type="Proteomes" id="UP001262410">
    <property type="component" value="Unassembled WGS sequence"/>
</dbReference>
<dbReference type="InterPro" id="IPR051446">
    <property type="entry name" value="HTH_trans_reg/aminotransferase"/>
</dbReference>
<dbReference type="SUPFAM" id="SSF46785">
    <property type="entry name" value="Winged helix' DNA-binding domain"/>
    <property type="match status" value="1"/>
</dbReference>
<dbReference type="PANTHER" id="PTHR46577">
    <property type="entry name" value="HTH-TYPE TRANSCRIPTIONAL REGULATORY PROTEIN GABR"/>
    <property type="match status" value="1"/>
</dbReference>
<feature type="domain" description="HTH gntR-type" evidence="7">
    <location>
        <begin position="14"/>
        <end position="82"/>
    </location>
</feature>
<keyword evidence="9" id="KW-1185">Reference proteome</keyword>
<dbReference type="InterPro" id="IPR015422">
    <property type="entry name" value="PyrdxlP-dep_Trfase_small"/>
</dbReference>
<dbReference type="Gene3D" id="3.90.1150.10">
    <property type="entry name" value="Aspartate Aminotransferase, domain 1"/>
    <property type="match status" value="1"/>
</dbReference>
<evidence type="ECO:0000256" key="2">
    <source>
        <dbReference type="ARBA" id="ARBA00022898"/>
    </source>
</evidence>
<evidence type="ECO:0000256" key="3">
    <source>
        <dbReference type="ARBA" id="ARBA00023015"/>
    </source>
</evidence>
<evidence type="ECO:0000256" key="5">
    <source>
        <dbReference type="ARBA" id="ARBA00023163"/>
    </source>
</evidence>
<evidence type="ECO:0000259" key="7">
    <source>
        <dbReference type="PROSITE" id="PS50949"/>
    </source>
</evidence>
<dbReference type="InterPro" id="IPR036390">
    <property type="entry name" value="WH_DNA-bd_sf"/>
</dbReference>
<dbReference type="Gene3D" id="1.10.10.10">
    <property type="entry name" value="Winged helix-like DNA-binding domain superfamily/Winged helix DNA-binding domain"/>
    <property type="match status" value="1"/>
</dbReference>
<feature type="region of interest" description="Disordered" evidence="6">
    <location>
        <begin position="72"/>
        <end position="107"/>
    </location>
</feature>
<dbReference type="PROSITE" id="PS50949">
    <property type="entry name" value="HTH_GNTR"/>
    <property type="match status" value="1"/>
</dbReference>
<dbReference type="CDD" id="cd00609">
    <property type="entry name" value="AAT_like"/>
    <property type="match status" value="1"/>
</dbReference>
<comment type="caution">
    <text evidence="8">The sequence shown here is derived from an EMBL/GenBank/DDBJ whole genome shotgun (WGS) entry which is preliminary data.</text>
</comment>
<keyword evidence="3" id="KW-0805">Transcription regulation</keyword>
<evidence type="ECO:0000313" key="9">
    <source>
        <dbReference type="Proteomes" id="UP001262410"/>
    </source>
</evidence>
<dbReference type="RefSeq" id="WP_309796742.1">
    <property type="nucleotide sequence ID" value="NZ_JAVDPW010000007.1"/>
</dbReference>
<sequence length="464" mass="49565">MMYDWTPDLSISDRPRYLALADRIAADIQSGKLVTGDRLPPQRKLAERLGVDFTTVARGYVEAQKRGLIESRQGQGTFVQSGPKARAVPAPASRPRPDAVDLSMNLPPEPDDPQLIERMQAGLEMVGRDLVSLMRYQGFGGGPIDKEAASLWLSRRGLVPAQERIFITPGAHPALLGILGILAKPGQVVLSEAITYPGIRSIAAQLNLSLVGLPMDDEGIDPDAFSAACSKLSPKALYLNPTLQNPTTLTMSQKRRETIAAIARRWGVPIVEDDAYGFIPSHAPGPLASVAPDITWYVAGLAKCIGAGMRVAYVVAPDARSGWAFAAAVRSATVMASPLTVALATRWIEDGTADSLLRFIRMEAAARQAIARQALPPGSFRGDPVSFNIWVPLPEGWTRSAFIGHMRTTGIGVVASDPFTVTGNPPEAVRICLGGPASRAAVQRALDFAAHALEELPAVATSFL</sequence>
<keyword evidence="5" id="KW-0804">Transcription</keyword>
<dbReference type="Pfam" id="PF00392">
    <property type="entry name" value="GntR"/>
    <property type="match status" value="1"/>
</dbReference>
<organism evidence="8 9">
    <name type="scientific">Inquilinus ginsengisoli</name>
    <dbReference type="NCBI Taxonomy" id="363840"/>
    <lineage>
        <taxon>Bacteria</taxon>
        <taxon>Pseudomonadati</taxon>
        <taxon>Pseudomonadota</taxon>
        <taxon>Alphaproteobacteria</taxon>
        <taxon>Rhodospirillales</taxon>
        <taxon>Rhodospirillaceae</taxon>
        <taxon>Inquilinus</taxon>
    </lineage>
</organism>
<dbReference type="CDD" id="cd07377">
    <property type="entry name" value="WHTH_GntR"/>
    <property type="match status" value="1"/>
</dbReference>
<reference evidence="8 9" key="1">
    <citation type="submission" date="2023-07" db="EMBL/GenBank/DDBJ databases">
        <title>Sorghum-associated microbial communities from plants grown in Nebraska, USA.</title>
        <authorList>
            <person name="Schachtman D."/>
        </authorList>
    </citation>
    <scope>NUCLEOTIDE SEQUENCE [LARGE SCALE GENOMIC DNA]</scope>
    <source>
        <strain evidence="8 9">584</strain>
    </source>
</reference>